<dbReference type="InterPro" id="IPR035906">
    <property type="entry name" value="MetI-like_sf"/>
</dbReference>
<evidence type="ECO:0000313" key="11">
    <source>
        <dbReference type="Proteomes" id="UP001589750"/>
    </source>
</evidence>
<dbReference type="PROSITE" id="PS50928">
    <property type="entry name" value="ABC_TM1"/>
    <property type="match status" value="1"/>
</dbReference>
<sequence length="348" mass="38929">MTAPADAGTPLQPGDHPHRPEAGAGGAGKPTPGGRGGRQDDRRLLRRERRARWDVKIAPYLFVSPFFVVFAVVGMFPLAYTGYLSLYEWDRTQYARGGFAGLDNFRWVLEDPVFVKSVVNTLSIFVMSSIPQVIIAVTVAALLDQQLRGSTFWRISVLLPFVVAPTAAVLIFGSLFADRSGVINEVLGNLGLEPIRWHVERWWSHVAISGMVNWRWTGYNALIFLAAMQAVPRDVYESAALDGAGRVRQLFAITLPMIRPTVIFVIVTTTIGGLQIFTEPRLFDDTAQREGGADHQYMTMTLYVYVKGIEDQFYGRASAAAWLLFMFIIAIVLVNYLVTRWLTRRRAL</sequence>
<feature type="domain" description="ABC transmembrane type-1" evidence="9">
    <location>
        <begin position="118"/>
        <end position="335"/>
    </location>
</feature>
<keyword evidence="6 7" id="KW-0472">Membrane</keyword>
<organism evidence="10 11">
    <name type="scientific">Nocardioides plantarum</name>
    <dbReference type="NCBI Taxonomy" id="29299"/>
    <lineage>
        <taxon>Bacteria</taxon>
        <taxon>Bacillati</taxon>
        <taxon>Actinomycetota</taxon>
        <taxon>Actinomycetes</taxon>
        <taxon>Propionibacteriales</taxon>
        <taxon>Nocardioidaceae</taxon>
        <taxon>Nocardioides</taxon>
    </lineage>
</organism>
<evidence type="ECO:0000259" key="9">
    <source>
        <dbReference type="PROSITE" id="PS50928"/>
    </source>
</evidence>
<evidence type="ECO:0000256" key="6">
    <source>
        <dbReference type="ARBA" id="ARBA00023136"/>
    </source>
</evidence>
<dbReference type="PANTHER" id="PTHR30193:SF37">
    <property type="entry name" value="INNER MEMBRANE ABC TRANSPORTER PERMEASE PROTEIN YCJO"/>
    <property type="match status" value="1"/>
</dbReference>
<dbReference type="Gene3D" id="1.10.3720.10">
    <property type="entry name" value="MetI-like"/>
    <property type="match status" value="1"/>
</dbReference>
<comment type="similarity">
    <text evidence="7">Belongs to the binding-protein-dependent transport system permease family.</text>
</comment>
<evidence type="ECO:0000313" key="10">
    <source>
        <dbReference type="EMBL" id="MFB9315740.1"/>
    </source>
</evidence>
<dbReference type="Pfam" id="PF00528">
    <property type="entry name" value="BPD_transp_1"/>
    <property type="match status" value="1"/>
</dbReference>
<dbReference type="PANTHER" id="PTHR30193">
    <property type="entry name" value="ABC TRANSPORTER PERMEASE PROTEIN"/>
    <property type="match status" value="1"/>
</dbReference>
<dbReference type="CDD" id="cd06261">
    <property type="entry name" value="TM_PBP2"/>
    <property type="match status" value="1"/>
</dbReference>
<feature type="transmembrane region" description="Helical" evidence="7">
    <location>
        <begin position="122"/>
        <end position="143"/>
    </location>
</feature>
<gene>
    <name evidence="10" type="ORF">ACFFRI_22035</name>
</gene>
<dbReference type="Proteomes" id="UP001589750">
    <property type="component" value="Unassembled WGS sequence"/>
</dbReference>
<keyword evidence="3" id="KW-1003">Cell membrane</keyword>
<evidence type="ECO:0000256" key="3">
    <source>
        <dbReference type="ARBA" id="ARBA00022475"/>
    </source>
</evidence>
<feature type="region of interest" description="Disordered" evidence="8">
    <location>
        <begin position="1"/>
        <end position="43"/>
    </location>
</feature>
<feature type="transmembrane region" description="Helical" evidence="7">
    <location>
        <begin position="57"/>
        <end position="80"/>
    </location>
</feature>
<comment type="subcellular location">
    <subcellularLocation>
        <location evidence="1 7">Cell membrane</location>
        <topology evidence="1 7">Multi-pass membrane protein</topology>
    </subcellularLocation>
</comment>
<feature type="compositionally biased region" description="Gly residues" evidence="8">
    <location>
        <begin position="23"/>
        <end position="36"/>
    </location>
</feature>
<comment type="caution">
    <text evidence="10">The sequence shown here is derived from an EMBL/GenBank/DDBJ whole genome shotgun (WGS) entry which is preliminary data.</text>
</comment>
<evidence type="ECO:0000256" key="4">
    <source>
        <dbReference type="ARBA" id="ARBA00022692"/>
    </source>
</evidence>
<feature type="transmembrane region" description="Helical" evidence="7">
    <location>
        <begin position="319"/>
        <end position="338"/>
    </location>
</feature>
<evidence type="ECO:0000256" key="7">
    <source>
        <dbReference type="RuleBase" id="RU363032"/>
    </source>
</evidence>
<proteinExistence type="inferred from homology"/>
<dbReference type="InterPro" id="IPR051393">
    <property type="entry name" value="ABC_transporter_permease"/>
</dbReference>
<keyword evidence="2 7" id="KW-0813">Transport</keyword>
<dbReference type="RefSeq" id="WP_140011755.1">
    <property type="nucleotide sequence ID" value="NZ_JBHMDG010000046.1"/>
</dbReference>
<keyword evidence="5 7" id="KW-1133">Transmembrane helix</keyword>
<evidence type="ECO:0000256" key="8">
    <source>
        <dbReference type="SAM" id="MobiDB-lite"/>
    </source>
</evidence>
<feature type="transmembrane region" description="Helical" evidence="7">
    <location>
        <begin position="257"/>
        <end position="277"/>
    </location>
</feature>
<keyword evidence="11" id="KW-1185">Reference proteome</keyword>
<keyword evidence="4 7" id="KW-0812">Transmembrane</keyword>
<evidence type="ECO:0000256" key="2">
    <source>
        <dbReference type="ARBA" id="ARBA00022448"/>
    </source>
</evidence>
<dbReference type="SUPFAM" id="SSF161098">
    <property type="entry name" value="MetI-like"/>
    <property type="match status" value="1"/>
</dbReference>
<name>A0ABV5KIY5_9ACTN</name>
<reference evidence="10 11" key="1">
    <citation type="submission" date="2024-09" db="EMBL/GenBank/DDBJ databases">
        <authorList>
            <person name="Sun Q."/>
            <person name="Mori K."/>
        </authorList>
    </citation>
    <scope>NUCLEOTIDE SEQUENCE [LARGE SCALE GENOMIC DNA]</scope>
    <source>
        <strain evidence="10 11">JCM 9626</strain>
    </source>
</reference>
<evidence type="ECO:0000256" key="1">
    <source>
        <dbReference type="ARBA" id="ARBA00004651"/>
    </source>
</evidence>
<accession>A0ABV5KIY5</accession>
<dbReference type="InterPro" id="IPR000515">
    <property type="entry name" value="MetI-like"/>
</dbReference>
<protein>
    <submittedName>
        <fullName evidence="10">Carbohydrate ABC transporter permease</fullName>
    </submittedName>
</protein>
<evidence type="ECO:0000256" key="5">
    <source>
        <dbReference type="ARBA" id="ARBA00022989"/>
    </source>
</evidence>
<dbReference type="EMBL" id="JBHMDG010000046">
    <property type="protein sequence ID" value="MFB9315740.1"/>
    <property type="molecule type" value="Genomic_DNA"/>
</dbReference>
<feature type="transmembrane region" description="Helical" evidence="7">
    <location>
        <begin position="155"/>
        <end position="177"/>
    </location>
</feature>